<dbReference type="AlphaFoldDB" id="A0A5N4AR34"/>
<protein>
    <submittedName>
        <fullName evidence="2">Uncharacterized protein</fullName>
    </submittedName>
</protein>
<dbReference type="EMBL" id="VVIM01000005">
    <property type="protein sequence ID" value="KAB0799769.1"/>
    <property type="molecule type" value="Genomic_DNA"/>
</dbReference>
<reference evidence="2 3" key="1">
    <citation type="journal article" date="2018" name="Elife">
        <title>Firefly genomes illuminate parallel origins of bioluminescence in beetles.</title>
        <authorList>
            <person name="Fallon T.R."/>
            <person name="Lower S.E."/>
            <person name="Chang C.H."/>
            <person name="Bessho-Uehara M."/>
            <person name="Martin G.J."/>
            <person name="Bewick A.J."/>
            <person name="Behringer M."/>
            <person name="Debat H.J."/>
            <person name="Wong I."/>
            <person name="Day J.C."/>
            <person name="Suvorov A."/>
            <person name="Silva C.J."/>
            <person name="Stanger-Hall K.F."/>
            <person name="Hall D.W."/>
            <person name="Schmitz R.J."/>
            <person name="Nelson D.R."/>
            <person name="Lewis S.M."/>
            <person name="Shigenobu S."/>
            <person name="Bybee S.M."/>
            <person name="Larracuente A.M."/>
            <person name="Oba Y."/>
            <person name="Weng J.K."/>
        </authorList>
    </citation>
    <scope>NUCLEOTIDE SEQUENCE [LARGE SCALE GENOMIC DNA]</scope>
    <source>
        <strain evidence="2">1611_PpyrPB1</strain>
        <tissue evidence="2">Whole body</tissue>
    </source>
</reference>
<dbReference type="Proteomes" id="UP000327044">
    <property type="component" value="Unassembled WGS sequence"/>
</dbReference>
<evidence type="ECO:0000313" key="3">
    <source>
        <dbReference type="Proteomes" id="UP000327044"/>
    </source>
</evidence>
<organism evidence="2 3">
    <name type="scientific">Photinus pyralis</name>
    <name type="common">Common eastern firefly</name>
    <name type="synonym">Lampyris pyralis</name>
    <dbReference type="NCBI Taxonomy" id="7054"/>
    <lineage>
        <taxon>Eukaryota</taxon>
        <taxon>Metazoa</taxon>
        <taxon>Ecdysozoa</taxon>
        <taxon>Arthropoda</taxon>
        <taxon>Hexapoda</taxon>
        <taxon>Insecta</taxon>
        <taxon>Pterygota</taxon>
        <taxon>Neoptera</taxon>
        <taxon>Endopterygota</taxon>
        <taxon>Coleoptera</taxon>
        <taxon>Polyphaga</taxon>
        <taxon>Elateriformia</taxon>
        <taxon>Elateroidea</taxon>
        <taxon>Lampyridae</taxon>
        <taxon>Lampyrinae</taxon>
        <taxon>Photinus</taxon>
    </lineage>
</organism>
<accession>A0A5N4AR34</accession>
<comment type="caution">
    <text evidence="2">The sequence shown here is derived from an EMBL/GenBank/DDBJ whole genome shotgun (WGS) entry which is preliminary data.</text>
</comment>
<evidence type="ECO:0000313" key="1">
    <source>
        <dbReference type="EMBL" id="KAB0799732.1"/>
    </source>
</evidence>
<sequence>MHVSADSNSLKLEIHYLKQVINDKCAIIAPQQEVIHSLKEQINLTNQVNKLQTTLSKSSAKTPSSGLGDMFANKSKHQRTFTADKRDSKIANKNGKHPAAPLADNITPITTKYSDCVKITSATNEPQMTTKRPPSTNIPTEVAIVSANTPVQDASPKRVNRRRNVIIGKSKTDEIKTVPKMGYLHVFRLFPTESAESLLGFLKKSAPLIQFSCEQLIQKNNSSASFKVSFPMSNVEEV</sequence>
<reference evidence="2" key="2">
    <citation type="submission" date="2019-08" db="EMBL/GenBank/DDBJ databases">
        <authorList>
            <consortium name="Photinus pyralis genome working group"/>
            <person name="Fallon T.R."/>
            <person name="Sander Lower S.E."/>
            <person name="Weng J.-K."/>
        </authorList>
    </citation>
    <scope>NUCLEOTIDE SEQUENCE</scope>
    <source>
        <strain evidence="2">1611_PpyrPB1</strain>
        <tissue evidence="2">Whole body</tissue>
    </source>
</reference>
<dbReference type="InParanoid" id="A0A5N4AR34"/>
<gene>
    <name evidence="1" type="ORF">PPYR_07612</name>
    <name evidence="2" type="ORF">PPYR_07649</name>
</gene>
<proteinExistence type="predicted"/>
<dbReference type="EMBL" id="VVIM01000005">
    <property type="protein sequence ID" value="KAB0799732.1"/>
    <property type="molecule type" value="Genomic_DNA"/>
</dbReference>
<name>A0A5N4AR34_PHOPY</name>
<evidence type="ECO:0000313" key="2">
    <source>
        <dbReference type="EMBL" id="KAB0799769.1"/>
    </source>
</evidence>
<keyword evidence="3" id="KW-1185">Reference proteome</keyword>